<gene>
    <name evidence="1" type="ORF">niasHT_013967</name>
</gene>
<dbReference type="Proteomes" id="UP001620626">
    <property type="component" value="Unassembled WGS sequence"/>
</dbReference>
<evidence type="ECO:0000313" key="1">
    <source>
        <dbReference type="EMBL" id="KAL3103693.1"/>
    </source>
</evidence>
<reference evidence="1 2" key="1">
    <citation type="submission" date="2024-10" db="EMBL/GenBank/DDBJ databases">
        <authorList>
            <person name="Kim D."/>
        </authorList>
    </citation>
    <scope>NUCLEOTIDE SEQUENCE [LARGE SCALE GENOMIC DNA]</scope>
    <source>
        <strain evidence="1">BH-2024</strain>
    </source>
</reference>
<sequence length="224" mass="26151">MTINRILSGNAKTRELYLGCFPCDKLPNKINKYPSTLVANNDPSNKEGTHWIAMFIVDDKTVYYFDSFGRLPNSCISHFLRNYENTTYKNQLGEYKDFEYNGITKESARKQMAYNGFKNVTVDQHFYVRHRICLRYANNPCVIEKHRNGHERFYPLELVKLKQGDKSDIYLGQNFPNCRNQILHRKFVDSSLVVPTLPYSFGDQLRSFPTFFLIGCPGTYEFSS</sequence>
<name>A0ABD2KLG5_9BILA</name>
<dbReference type="InterPro" id="IPR036085">
    <property type="entry name" value="PAZ_dom_sf"/>
</dbReference>
<keyword evidence="2" id="KW-1185">Reference proteome</keyword>
<proteinExistence type="predicted"/>
<dbReference type="SUPFAM" id="SSF54001">
    <property type="entry name" value="Cysteine proteinases"/>
    <property type="match status" value="1"/>
</dbReference>
<protein>
    <recommendedName>
        <fullName evidence="3">Effector protein</fullName>
    </recommendedName>
</protein>
<dbReference type="InterPro" id="IPR038765">
    <property type="entry name" value="Papain-like_cys_pep_sf"/>
</dbReference>
<dbReference type="AlphaFoldDB" id="A0ABD2KLG5"/>
<evidence type="ECO:0000313" key="2">
    <source>
        <dbReference type="Proteomes" id="UP001620626"/>
    </source>
</evidence>
<comment type="caution">
    <text evidence="1">The sequence shown here is derived from an EMBL/GenBank/DDBJ whole genome shotgun (WGS) entry which is preliminary data.</text>
</comment>
<organism evidence="1 2">
    <name type="scientific">Heterodera trifolii</name>
    <dbReference type="NCBI Taxonomy" id="157864"/>
    <lineage>
        <taxon>Eukaryota</taxon>
        <taxon>Metazoa</taxon>
        <taxon>Ecdysozoa</taxon>
        <taxon>Nematoda</taxon>
        <taxon>Chromadorea</taxon>
        <taxon>Rhabditida</taxon>
        <taxon>Tylenchina</taxon>
        <taxon>Tylenchomorpha</taxon>
        <taxon>Tylenchoidea</taxon>
        <taxon>Heteroderidae</taxon>
        <taxon>Heteroderinae</taxon>
        <taxon>Heterodera</taxon>
    </lineage>
</organism>
<dbReference type="SUPFAM" id="SSF101690">
    <property type="entry name" value="PAZ domain"/>
    <property type="match status" value="1"/>
</dbReference>
<dbReference type="EMBL" id="JBICBT010000728">
    <property type="protein sequence ID" value="KAL3103693.1"/>
    <property type="molecule type" value="Genomic_DNA"/>
</dbReference>
<evidence type="ECO:0008006" key="3">
    <source>
        <dbReference type="Google" id="ProtNLM"/>
    </source>
</evidence>
<accession>A0ABD2KLG5</accession>
<dbReference type="Gene3D" id="3.40.395.10">
    <property type="entry name" value="Adenoviral Proteinase, Chain A"/>
    <property type="match status" value="1"/>
</dbReference>